<keyword evidence="4 8" id="KW-0418">Kinase</keyword>
<evidence type="ECO:0000313" key="9">
    <source>
        <dbReference type="Proteomes" id="UP000022447"/>
    </source>
</evidence>
<dbReference type="Gene3D" id="1.20.5.1930">
    <property type="match status" value="1"/>
</dbReference>
<dbReference type="STRING" id="1449350.OCH239_12255"/>
<dbReference type="SUPFAM" id="SSF55874">
    <property type="entry name" value="ATPase domain of HSP90 chaperone/DNA topoisomerase II/histidine kinase"/>
    <property type="match status" value="1"/>
</dbReference>
<dbReference type="GO" id="GO:0000155">
    <property type="term" value="F:phosphorelay sensor kinase activity"/>
    <property type="evidence" value="ECO:0007669"/>
    <property type="project" value="InterPro"/>
</dbReference>
<evidence type="ECO:0000256" key="1">
    <source>
        <dbReference type="ARBA" id="ARBA00004370"/>
    </source>
</evidence>
<evidence type="ECO:0000313" key="8">
    <source>
        <dbReference type="EMBL" id="ETX15935.1"/>
    </source>
</evidence>
<dbReference type="InterPro" id="IPR011712">
    <property type="entry name" value="Sig_transdc_His_kin_sub3_dim/P"/>
</dbReference>
<dbReference type="Pfam" id="PF02518">
    <property type="entry name" value="HATPase_c"/>
    <property type="match status" value="1"/>
</dbReference>
<dbReference type="Pfam" id="PF07730">
    <property type="entry name" value="HisKA_3"/>
    <property type="match status" value="1"/>
</dbReference>
<evidence type="ECO:0000256" key="5">
    <source>
        <dbReference type="ARBA" id="ARBA00023012"/>
    </source>
</evidence>
<keyword evidence="3" id="KW-0808">Transferase</keyword>
<dbReference type="InterPro" id="IPR032244">
    <property type="entry name" value="LapD_MoxY_N"/>
</dbReference>
<name>X7EJ98_9RHOB</name>
<comment type="subcellular location">
    <subcellularLocation>
        <location evidence="1">Membrane</location>
    </subcellularLocation>
</comment>
<organism evidence="8 9">
    <name type="scientific">Roseivivax halodurans JCM 10272</name>
    <dbReference type="NCBI Taxonomy" id="1449350"/>
    <lineage>
        <taxon>Bacteria</taxon>
        <taxon>Pseudomonadati</taxon>
        <taxon>Pseudomonadota</taxon>
        <taxon>Alphaproteobacteria</taxon>
        <taxon>Rhodobacterales</taxon>
        <taxon>Roseobacteraceae</taxon>
        <taxon>Roseivivax</taxon>
    </lineage>
</organism>
<feature type="transmembrane region" description="Helical" evidence="6">
    <location>
        <begin position="158"/>
        <end position="177"/>
    </location>
</feature>
<proteinExistence type="predicted"/>
<dbReference type="InterPro" id="IPR036890">
    <property type="entry name" value="HATPase_C_sf"/>
</dbReference>
<evidence type="ECO:0000256" key="3">
    <source>
        <dbReference type="ARBA" id="ARBA00022679"/>
    </source>
</evidence>
<dbReference type="CDD" id="cd16917">
    <property type="entry name" value="HATPase_UhpB-NarQ-NarX-like"/>
    <property type="match status" value="1"/>
</dbReference>
<dbReference type="InterPro" id="IPR050482">
    <property type="entry name" value="Sensor_HK_TwoCompSys"/>
</dbReference>
<evidence type="ECO:0000256" key="2">
    <source>
        <dbReference type="ARBA" id="ARBA00022553"/>
    </source>
</evidence>
<gene>
    <name evidence="8" type="ORF">OCH239_12255</name>
</gene>
<sequence>MFRQMKLKSQILLCVVAVHCLGLGLGATTLVLNAREAVEVEIAAAERSARAMALAAVGATLRDGPPGDVMTRLSEIIVEPRHVNIRLLDAQNGPVAVRHAGDESGARPVPDWFVGLVEPSPRETRIPVRSDGAVHGYVTMTTAPADEIAEVWQDASTLVWIVLATALLSIALLTLIVQRALRPLDSLSAAMFRLREGDVGSRAVPPANRDLAPIFSGFNALTESLGRADAERARLARRVVELGDAERRAIAMELHDEFGPCLFGLKVKASALQRSAEGSGDAKRAADAVAILEIVEQIQASNARLLTTLRPMAIGQLPLVEALGDLFGAFRRTHPDIAWDVELPAMLPGTPEIVDLTVYRFFQEATTNALRHGAPARIRATLTARARDLLLIVEDDGSGIRDGADEGRGLTAMRDRVGALGGHLAIGRGDRSGTRLAARMPMDVPETRAAALAVAS</sequence>
<keyword evidence="6" id="KW-0472">Membrane</keyword>
<accession>X7EJ98</accession>
<dbReference type="eggNOG" id="COG4585">
    <property type="taxonomic scope" value="Bacteria"/>
</dbReference>
<dbReference type="Pfam" id="PF16448">
    <property type="entry name" value="LapD_MoxY_N"/>
    <property type="match status" value="1"/>
</dbReference>
<keyword evidence="2" id="KW-0597">Phosphoprotein</keyword>
<dbReference type="InterPro" id="IPR003660">
    <property type="entry name" value="HAMP_dom"/>
</dbReference>
<keyword evidence="5" id="KW-0902">Two-component regulatory system</keyword>
<reference evidence="8 9" key="1">
    <citation type="submission" date="2014-01" db="EMBL/GenBank/DDBJ databases">
        <title>Roseivivax halodurans JCM 10272 Genome Sequencing.</title>
        <authorList>
            <person name="Lai Q."/>
            <person name="Li G."/>
            <person name="Shao Z."/>
        </authorList>
    </citation>
    <scope>NUCLEOTIDE SEQUENCE [LARGE SCALE GENOMIC DNA]</scope>
    <source>
        <strain evidence="8 9">JCM 10272</strain>
    </source>
</reference>
<evidence type="ECO:0000256" key="4">
    <source>
        <dbReference type="ARBA" id="ARBA00022777"/>
    </source>
</evidence>
<dbReference type="Proteomes" id="UP000022447">
    <property type="component" value="Unassembled WGS sequence"/>
</dbReference>
<keyword evidence="9" id="KW-1185">Reference proteome</keyword>
<dbReference type="AlphaFoldDB" id="X7EJ98"/>
<keyword evidence="6" id="KW-1133">Transmembrane helix</keyword>
<dbReference type="Gene3D" id="6.10.340.10">
    <property type="match status" value="1"/>
</dbReference>
<protein>
    <submittedName>
        <fullName evidence="8">Sensor histidine kinase</fullName>
    </submittedName>
</protein>
<dbReference type="EMBL" id="JALZ01000003">
    <property type="protein sequence ID" value="ETX15935.1"/>
    <property type="molecule type" value="Genomic_DNA"/>
</dbReference>
<comment type="caution">
    <text evidence="8">The sequence shown here is derived from an EMBL/GenBank/DDBJ whole genome shotgun (WGS) entry which is preliminary data.</text>
</comment>
<dbReference type="RefSeq" id="WP_051489286.1">
    <property type="nucleotide sequence ID" value="NZ_JALZ01000003.1"/>
</dbReference>
<dbReference type="GO" id="GO:0046983">
    <property type="term" value="F:protein dimerization activity"/>
    <property type="evidence" value="ECO:0007669"/>
    <property type="project" value="InterPro"/>
</dbReference>
<dbReference type="PANTHER" id="PTHR24421">
    <property type="entry name" value="NITRATE/NITRITE SENSOR PROTEIN NARX-RELATED"/>
    <property type="match status" value="1"/>
</dbReference>
<dbReference type="InterPro" id="IPR003594">
    <property type="entry name" value="HATPase_dom"/>
</dbReference>
<dbReference type="PANTHER" id="PTHR24421:SF58">
    <property type="entry name" value="SIGNAL TRANSDUCTION HISTIDINE-PROTEIN KINASE_PHOSPHATASE UHPB"/>
    <property type="match status" value="1"/>
</dbReference>
<evidence type="ECO:0000259" key="7">
    <source>
        <dbReference type="PROSITE" id="PS50885"/>
    </source>
</evidence>
<dbReference type="Gene3D" id="3.30.565.10">
    <property type="entry name" value="Histidine kinase-like ATPase, C-terminal domain"/>
    <property type="match status" value="1"/>
</dbReference>
<feature type="domain" description="HAMP" evidence="7">
    <location>
        <begin position="178"/>
        <end position="230"/>
    </location>
</feature>
<dbReference type="PROSITE" id="PS50885">
    <property type="entry name" value="HAMP"/>
    <property type="match status" value="1"/>
</dbReference>
<keyword evidence="6" id="KW-0812">Transmembrane</keyword>
<evidence type="ECO:0000256" key="6">
    <source>
        <dbReference type="SAM" id="Phobius"/>
    </source>
</evidence>
<dbReference type="GO" id="GO:0016020">
    <property type="term" value="C:membrane"/>
    <property type="evidence" value="ECO:0007669"/>
    <property type="project" value="UniProtKB-SubCell"/>
</dbReference>